<sequence>MEPQWSGQRRLVSAVWCALFLLPWVAMAQKVPAVFIFGDSLSDPGNNNYIHPTLSRANTLPNGIDFPEGPMATGRYTNGRTTVDIIGQLAGFKEFIPPYLAPNTTGPMILKGVSYASGAGGILDSSGYILVGRLSMNKQLEYFANTKAQIMGMIGETAGMELISKALYSINMGSNDYVNNYYQPLSPIANLTRTQVANLLVSTYKGQLTTLYNMGARKMVVAAVGPLGCIPFQLAFRFSKNGECSEKANADVREANAGILAMVKQLNAELPGSQFVFADAYKGVSDLIANPGLADLKVVNMGCCGALGRFKGVIPCVQILSPCTDRFEYLFWDPYHPTDKANVWLSNKFWQGAEYTYPMTVQQLVELQM</sequence>
<feature type="chain" id="PRO_5036435096" description="GDSL esterase/lipase" evidence="7">
    <location>
        <begin position="29"/>
        <end position="369"/>
    </location>
</feature>
<name>A0A8T0IT96_CERPU</name>
<reference evidence="8" key="1">
    <citation type="submission" date="2020-06" db="EMBL/GenBank/DDBJ databases">
        <title>WGS assembly of Ceratodon purpureus strain R40.</title>
        <authorList>
            <person name="Carey S.B."/>
            <person name="Jenkins J."/>
            <person name="Shu S."/>
            <person name="Lovell J.T."/>
            <person name="Sreedasyam A."/>
            <person name="Maumus F."/>
            <person name="Tiley G.P."/>
            <person name="Fernandez-Pozo N."/>
            <person name="Barry K."/>
            <person name="Chen C."/>
            <person name="Wang M."/>
            <person name="Lipzen A."/>
            <person name="Daum C."/>
            <person name="Saski C.A."/>
            <person name="Payton A.C."/>
            <person name="Mcbreen J.C."/>
            <person name="Conrad R.E."/>
            <person name="Kollar L.M."/>
            <person name="Olsson S."/>
            <person name="Huttunen S."/>
            <person name="Landis J.B."/>
            <person name="Wickett N.J."/>
            <person name="Johnson M.G."/>
            <person name="Rensing S.A."/>
            <person name="Grimwood J."/>
            <person name="Schmutz J."/>
            <person name="Mcdaniel S.F."/>
        </authorList>
    </citation>
    <scope>NUCLEOTIDE SEQUENCE</scope>
    <source>
        <strain evidence="8">R40</strain>
    </source>
</reference>
<comment type="subcellular location">
    <subcellularLocation>
        <location evidence="1">Secreted</location>
    </subcellularLocation>
</comment>
<evidence type="ECO:0000313" key="8">
    <source>
        <dbReference type="EMBL" id="KAG0586229.1"/>
    </source>
</evidence>
<dbReference type="PANTHER" id="PTHR45650">
    <property type="entry name" value="GDSL-LIKE LIPASE/ACYLHYDROLASE-RELATED"/>
    <property type="match status" value="1"/>
</dbReference>
<evidence type="ECO:0000256" key="6">
    <source>
        <dbReference type="ARBA" id="ARBA00022963"/>
    </source>
</evidence>
<keyword evidence="5" id="KW-0378">Hydrolase</keyword>
<keyword evidence="6" id="KW-0442">Lipid degradation</keyword>
<proteinExistence type="inferred from homology"/>
<evidence type="ECO:0000256" key="5">
    <source>
        <dbReference type="ARBA" id="ARBA00022801"/>
    </source>
</evidence>
<dbReference type="InterPro" id="IPR036514">
    <property type="entry name" value="SGNH_hydro_sf"/>
</dbReference>
<dbReference type="EMBL" id="CM026422">
    <property type="protein sequence ID" value="KAG0586230.1"/>
    <property type="molecule type" value="Genomic_DNA"/>
</dbReference>
<dbReference type="InterPro" id="IPR035669">
    <property type="entry name" value="SGNH_plant_lipase-like"/>
</dbReference>
<comment type="caution">
    <text evidence="8">The sequence shown here is derived from an EMBL/GenBank/DDBJ whole genome shotgun (WGS) entry which is preliminary data.</text>
</comment>
<dbReference type="Pfam" id="PF00657">
    <property type="entry name" value="Lipase_GDSL"/>
    <property type="match status" value="1"/>
</dbReference>
<accession>A0A8T0IT96</accession>
<evidence type="ECO:0000256" key="2">
    <source>
        <dbReference type="ARBA" id="ARBA00008668"/>
    </source>
</evidence>
<dbReference type="GO" id="GO:0005576">
    <property type="term" value="C:extracellular region"/>
    <property type="evidence" value="ECO:0007669"/>
    <property type="project" value="UniProtKB-SubCell"/>
</dbReference>
<dbReference type="EMBL" id="CM026422">
    <property type="protein sequence ID" value="KAG0586231.1"/>
    <property type="molecule type" value="Genomic_DNA"/>
</dbReference>
<gene>
    <name evidence="8" type="ORF">KC19_2G074000</name>
</gene>
<dbReference type="InterPro" id="IPR051238">
    <property type="entry name" value="GDSL_esterase/lipase"/>
</dbReference>
<dbReference type="InterPro" id="IPR001087">
    <property type="entry name" value="GDSL"/>
</dbReference>
<feature type="signal peptide" evidence="7">
    <location>
        <begin position="1"/>
        <end position="28"/>
    </location>
</feature>
<evidence type="ECO:0000256" key="7">
    <source>
        <dbReference type="SAM" id="SignalP"/>
    </source>
</evidence>
<dbReference type="EMBL" id="CM026422">
    <property type="protein sequence ID" value="KAG0586229.1"/>
    <property type="molecule type" value="Genomic_DNA"/>
</dbReference>
<dbReference type="Proteomes" id="UP000822688">
    <property type="component" value="Chromosome 2"/>
</dbReference>
<organism evidence="8 9">
    <name type="scientific">Ceratodon purpureus</name>
    <name type="common">Fire moss</name>
    <name type="synonym">Dicranum purpureum</name>
    <dbReference type="NCBI Taxonomy" id="3225"/>
    <lineage>
        <taxon>Eukaryota</taxon>
        <taxon>Viridiplantae</taxon>
        <taxon>Streptophyta</taxon>
        <taxon>Embryophyta</taxon>
        <taxon>Bryophyta</taxon>
        <taxon>Bryophytina</taxon>
        <taxon>Bryopsida</taxon>
        <taxon>Dicranidae</taxon>
        <taxon>Pseudoditrichales</taxon>
        <taxon>Ditrichaceae</taxon>
        <taxon>Ceratodon</taxon>
    </lineage>
</organism>
<evidence type="ECO:0000256" key="1">
    <source>
        <dbReference type="ARBA" id="ARBA00004613"/>
    </source>
</evidence>
<dbReference type="SUPFAM" id="SSF52266">
    <property type="entry name" value="SGNH hydrolase"/>
    <property type="match status" value="1"/>
</dbReference>
<evidence type="ECO:0000256" key="3">
    <source>
        <dbReference type="ARBA" id="ARBA00022525"/>
    </source>
</evidence>
<evidence type="ECO:0000256" key="4">
    <source>
        <dbReference type="ARBA" id="ARBA00022729"/>
    </source>
</evidence>
<dbReference type="GO" id="GO:0016788">
    <property type="term" value="F:hydrolase activity, acting on ester bonds"/>
    <property type="evidence" value="ECO:0007669"/>
    <property type="project" value="InterPro"/>
</dbReference>
<dbReference type="AlphaFoldDB" id="A0A8T0IT96"/>
<protein>
    <recommendedName>
        <fullName evidence="10">GDSL esterase/lipase</fullName>
    </recommendedName>
</protein>
<evidence type="ECO:0008006" key="10">
    <source>
        <dbReference type="Google" id="ProtNLM"/>
    </source>
</evidence>
<dbReference type="Gene3D" id="3.40.50.1110">
    <property type="entry name" value="SGNH hydrolase"/>
    <property type="match status" value="1"/>
</dbReference>
<comment type="similarity">
    <text evidence="2">Belongs to the 'GDSL' lipolytic enzyme family.</text>
</comment>
<evidence type="ECO:0000313" key="9">
    <source>
        <dbReference type="Proteomes" id="UP000822688"/>
    </source>
</evidence>
<keyword evidence="9" id="KW-1185">Reference proteome</keyword>
<dbReference type="CDD" id="cd01837">
    <property type="entry name" value="SGNH_plant_lipase_like"/>
    <property type="match status" value="1"/>
</dbReference>
<dbReference type="EMBL" id="CM026422">
    <property type="protein sequence ID" value="KAG0586232.1"/>
    <property type="molecule type" value="Genomic_DNA"/>
</dbReference>
<keyword evidence="4 7" id="KW-0732">Signal</keyword>
<keyword evidence="6" id="KW-0443">Lipid metabolism</keyword>
<dbReference type="GO" id="GO:0016042">
    <property type="term" value="P:lipid catabolic process"/>
    <property type="evidence" value="ECO:0007669"/>
    <property type="project" value="UniProtKB-KW"/>
</dbReference>
<keyword evidence="3" id="KW-0964">Secreted</keyword>